<dbReference type="SFLD" id="SFLDS00003">
    <property type="entry name" value="Haloacid_Dehalogenase"/>
    <property type="match status" value="1"/>
</dbReference>
<evidence type="ECO:0000256" key="3">
    <source>
        <dbReference type="RuleBase" id="RU368077"/>
    </source>
</evidence>
<evidence type="ECO:0000256" key="2">
    <source>
        <dbReference type="ARBA" id="ARBA00022801"/>
    </source>
</evidence>
<reference evidence="4 5" key="1">
    <citation type="submission" date="2015-05" db="EMBL/GenBank/DDBJ databases">
        <title>Draft genome sequence of Microvirga vignae strain BR3299, a novel nitrogen fixing bacteria isolated from Brazil semi-aired region.</title>
        <authorList>
            <person name="Zilli J.E."/>
            <person name="Passos S.R."/>
            <person name="Leite J."/>
            <person name="Baldani J.I."/>
            <person name="Xavier G.R."/>
            <person name="Rumjaneck N.G."/>
            <person name="Simoes-Araujo J.L."/>
        </authorList>
    </citation>
    <scope>NUCLEOTIDE SEQUENCE [LARGE SCALE GENOMIC DNA]</scope>
    <source>
        <strain evidence="4 5">BR3299</strain>
    </source>
</reference>
<dbReference type="InterPro" id="IPR023198">
    <property type="entry name" value="PGP-like_dom2"/>
</dbReference>
<dbReference type="Gene3D" id="3.40.50.1000">
    <property type="entry name" value="HAD superfamily/HAD-like"/>
    <property type="match status" value="1"/>
</dbReference>
<comment type="similarity">
    <text evidence="1 3">Belongs to the HAD-like hydrolase superfamily. S-2-haloalkanoic acid dehalogenase family.</text>
</comment>
<keyword evidence="5" id="KW-1185">Reference proteome</keyword>
<accession>A0A0H1RJC0</accession>
<sequence>MSPLSIIPADTKAVVFDAYGTLFDVHSAVARHAAQVGGEAGRLSEIWRAKQLEYSWVLSLSERYVPFWSLTEQALDYAFTRCPTVDLSLRPLLLDAYRSLAAYPDVKTTLSALRARGLRTGILSNGDPAMLSTAVASAGLTGEFDTVLSVETAKVFKTSPDAYHVALEALSLNADEIVFVSSNRWDIAGASAFGLIPIWVNRLNMPDEYPEFPPRAVIDSLEGLL</sequence>
<dbReference type="NCBIfam" id="TIGR01509">
    <property type="entry name" value="HAD-SF-IA-v3"/>
    <property type="match status" value="1"/>
</dbReference>
<dbReference type="GO" id="GO:0018784">
    <property type="term" value="F:(S)-2-haloacid dehalogenase activity"/>
    <property type="evidence" value="ECO:0007669"/>
    <property type="project" value="UniProtKB-UniRule"/>
</dbReference>
<dbReference type="InterPro" id="IPR023214">
    <property type="entry name" value="HAD_sf"/>
</dbReference>
<proteinExistence type="inferred from homology"/>
<dbReference type="PANTHER" id="PTHR43316:SF3">
    <property type="entry name" value="HALOACID DEHALOGENASE, TYPE II (AFU_ORTHOLOGUE AFUA_2G07750)-RELATED"/>
    <property type="match status" value="1"/>
</dbReference>
<dbReference type="InterPro" id="IPR006439">
    <property type="entry name" value="HAD-SF_hydro_IA"/>
</dbReference>
<name>A0A0H1RJC0_9HYPH</name>
<dbReference type="OrthoDB" id="7989657at2"/>
<dbReference type="AlphaFoldDB" id="A0A0H1RJC0"/>
<dbReference type="Pfam" id="PF00702">
    <property type="entry name" value="Hydrolase"/>
    <property type="match status" value="1"/>
</dbReference>
<dbReference type="RefSeq" id="WP_047189569.1">
    <property type="nucleotide sequence ID" value="NZ_LCYG01000032.1"/>
</dbReference>
<dbReference type="PANTHER" id="PTHR43316">
    <property type="entry name" value="HYDROLASE, HALOACID DELAHOGENASE-RELATED"/>
    <property type="match status" value="1"/>
</dbReference>
<evidence type="ECO:0000313" key="4">
    <source>
        <dbReference type="EMBL" id="KLK92747.1"/>
    </source>
</evidence>
<dbReference type="PATRIC" id="fig|1225564.3.peg.3641"/>
<evidence type="ECO:0000313" key="5">
    <source>
        <dbReference type="Proteomes" id="UP000035489"/>
    </source>
</evidence>
<dbReference type="SFLD" id="SFLDG01135">
    <property type="entry name" value="C1.5.6:_HAD__Beta-PGM__Phospha"/>
    <property type="match status" value="1"/>
</dbReference>
<evidence type="ECO:0000256" key="1">
    <source>
        <dbReference type="ARBA" id="ARBA00008106"/>
    </source>
</evidence>
<dbReference type="SUPFAM" id="SSF56784">
    <property type="entry name" value="HAD-like"/>
    <property type="match status" value="1"/>
</dbReference>
<comment type="catalytic activity">
    <reaction evidence="3">
        <text>an (S)-2-haloacid + H2O = a (2R)-2-hydroxycarboxylate + a halide anion + H(+)</text>
        <dbReference type="Rhea" id="RHEA:11192"/>
        <dbReference type="ChEBI" id="CHEBI:15377"/>
        <dbReference type="ChEBI" id="CHEBI:15378"/>
        <dbReference type="ChEBI" id="CHEBI:16042"/>
        <dbReference type="ChEBI" id="CHEBI:58314"/>
        <dbReference type="ChEBI" id="CHEBI:137405"/>
        <dbReference type="EC" id="3.8.1.2"/>
    </reaction>
</comment>
<dbReference type="Gene3D" id="1.10.150.240">
    <property type="entry name" value="Putative phosphatase, domain 2"/>
    <property type="match status" value="1"/>
</dbReference>
<dbReference type="PRINTS" id="PR00413">
    <property type="entry name" value="HADHALOGNASE"/>
</dbReference>
<dbReference type="EMBL" id="LCYG01000032">
    <property type="protein sequence ID" value="KLK92747.1"/>
    <property type="molecule type" value="Genomic_DNA"/>
</dbReference>
<dbReference type="CDD" id="cd02588">
    <property type="entry name" value="HAD_L2-DEX"/>
    <property type="match status" value="1"/>
</dbReference>
<protein>
    <recommendedName>
        <fullName evidence="3">(S)-2-haloacid dehalogenase</fullName>
        <ecNumber evidence="3">3.8.1.2</ecNumber>
    </recommendedName>
    <alternativeName>
        <fullName evidence="3">2-haloalkanoic acid dehalogenase</fullName>
    </alternativeName>
    <alternativeName>
        <fullName evidence="3">Halocarboxylic acid halidohydrolase</fullName>
    </alternativeName>
    <alternativeName>
        <fullName evidence="3">L-2-haloacid dehalogenase</fullName>
    </alternativeName>
</protein>
<gene>
    <name evidence="4" type="ORF">AA309_13915</name>
</gene>
<dbReference type="Proteomes" id="UP000035489">
    <property type="component" value="Unassembled WGS sequence"/>
</dbReference>
<dbReference type="SFLD" id="SFLDG01129">
    <property type="entry name" value="C1.5:_HAD__Beta-PGM__Phosphata"/>
    <property type="match status" value="1"/>
</dbReference>
<dbReference type="STRING" id="1225564.AA309_13915"/>
<comment type="caution">
    <text evidence="4">The sequence shown here is derived from an EMBL/GenBank/DDBJ whole genome shotgun (WGS) entry which is preliminary data.</text>
</comment>
<organism evidence="4 5">
    <name type="scientific">Microvirga vignae</name>
    <dbReference type="NCBI Taxonomy" id="1225564"/>
    <lineage>
        <taxon>Bacteria</taxon>
        <taxon>Pseudomonadati</taxon>
        <taxon>Pseudomonadota</taxon>
        <taxon>Alphaproteobacteria</taxon>
        <taxon>Hyphomicrobiales</taxon>
        <taxon>Methylobacteriaceae</taxon>
        <taxon>Microvirga</taxon>
    </lineage>
</organism>
<dbReference type="EC" id="3.8.1.2" evidence="3"/>
<keyword evidence="2 3" id="KW-0378">Hydrolase</keyword>
<comment type="function">
    <text evidence="3">Catalyzes the hydrolytic dehalogenation of small (S)-2-haloalkanoic acids to yield the corresponding (R)-2-hydroxyalkanoic acids.</text>
</comment>
<dbReference type="SFLD" id="SFLDF00045">
    <property type="entry name" value="2-haloacid_dehalogenase"/>
    <property type="match status" value="1"/>
</dbReference>
<dbReference type="InterPro" id="IPR036412">
    <property type="entry name" value="HAD-like_sf"/>
</dbReference>
<dbReference type="InterPro" id="IPR051540">
    <property type="entry name" value="S-2-haloacid_dehalogenase"/>
</dbReference>
<dbReference type="NCBIfam" id="TIGR01428">
    <property type="entry name" value="HAD_type_II"/>
    <property type="match status" value="1"/>
</dbReference>
<dbReference type="NCBIfam" id="TIGR01493">
    <property type="entry name" value="HAD-SF-IA-v2"/>
    <property type="match status" value="1"/>
</dbReference>
<dbReference type="InterPro" id="IPR006328">
    <property type="entry name" value="2-HAD"/>
</dbReference>